<evidence type="ECO:0000313" key="2">
    <source>
        <dbReference type="Proteomes" id="UP000009145"/>
    </source>
</evidence>
<evidence type="ECO:0000313" key="1">
    <source>
        <dbReference type="EMBL" id="AFJ03397.1"/>
    </source>
</evidence>
<gene>
    <name evidence="1" type="ordered locus">Q7C_2261</name>
</gene>
<dbReference type="OrthoDB" id="5959530at2"/>
<dbReference type="KEGG" id="mec:Q7C_2261"/>
<dbReference type="InterPro" id="IPR021732">
    <property type="entry name" value="DUF3301"/>
</dbReference>
<organism evidence="1 2">
    <name type="scientific">Methylophaga frappieri (strain ATCC BAA-2434 / DSM 25690 / JAM7)</name>
    <dbReference type="NCBI Taxonomy" id="754477"/>
    <lineage>
        <taxon>Bacteria</taxon>
        <taxon>Pseudomonadati</taxon>
        <taxon>Pseudomonadota</taxon>
        <taxon>Gammaproteobacteria</taxon>
        <taxon>Thiotrichales</taxon>
        <taxon>Piscirickettsiaceae</taxon>
        <taxon>Methylophaga</taxon>
    </lineage>
</organism>
<dbReference type="STRING" id="754477.Q7C_2261"/>
<dbReference type="AlphaFoldDB" id="I1YKF4"/>
<dbReference type="Pfam" id="PF11743">
    <property type="entry name" value="DUF3301"/>
    <property type="match status" value="1"/>
</dbReference>
<dbReference type="RefSeq" id="WP_014704816.1">
    <property type="nucleotide sequence ID" value="NC_017856.1"/>
</dbReference>
<dbReference type="PATRIC" id="fig|754477.3.peg.2228"/>
<dbReference type="eggNOG" id="ENOG5032ZC9">
    <property type="taxonomic scope" value="Bacteria"/>
</dbReference>
<accession>I1YKF4</accession>
<dbReference type="EMBL" id="CP003380">
    <property type="protein sequence ID" value="AFJ03397.1"/>
    <property type="molecule type" value="Genomic_DNA"/>
</dbReference>
<dbReference type="HOGENOM" id="CLU_136199_0_1_6"/>
<keyword evidence="2" id="KW-1185">Reference proteome</keyword>
<reference evidence="1 2" key="1">
    <citation type="journal article" date="2012" name="J. Bacteriol.">
        <title>Complete genome sequences of Methylophaga sp. strain JAM1 and Methylophaga sp. strain JAM7.</title>
        <authorList>
            <person name="Villeneuve C."/>
            <person name="Martineau C."/>
            <person name="Mauffrey F."/>
            <person name="Villemur R."/>
        </authorList>
    </citation>
    <scope>NUCLEOTIDE SEQUENCE [LARGE SCALE GENOMIC DNA]</scope>
    <source>
        <strain evidence="1 2">JAM7</strain>
    </source>
</reference>
<name>I1YKF4_METFJ</name>
<protein>
    <recommendedName>
        <fullName evidence="3">DUF3301 domain-containing protein</fullName>
    </recommendedName>
</protein>
<proteinExistence type="predicted"/>
<dbReference type="Proteomes" id="UP000009145">
    <property type="component" value="Chromosome"/>
</dbReference>
<sequence length="104" mass="12011">MTDSSIILICLAVIGWFWWDSRGVAEHATRVAKQYCQSMHVSFLNDTVAWKKVRLKRNPKGRVTLERSYFFEFTSDGSLRYRGEVVMLGKRVKSVSLDPHRMAG</sequence>
<evidence type="ECO:0008006" key="3">
    <source>
        <dbReference type="Google" id="ProtNLM"/>
    </source>
</evidence>